<dbReference type="PANTHER" id="PTHR21496:SF23">
    <property type="entry name" value="3-PHENYLPROPIONATE_CINNAMIC ACID DIOXYGENASE FERREDOXIN SUBUNIT"/>
    <property type="match status" value="1"/>
</dbReference>
<dbReference type="PROSITE" id="PS51296">
    <property type="entry name" value="RIESKE"/>
    <property type="match status" value="1"/>
</dbReference>
<evidence type="ECO:0000313" key="6">
    <source>
        <dbReference type="EMBL" id="AXH95151.1"/>
    </source>
</evidence>
<evidence type="ECO:0000256" key="3">
    <source>
        <dbReference type="ARBA" id="ARBA00023004"/>
    </source>
</evidence>
<dbReference type="CDD" id="cd03528">
    <property type="entry name" value="Rieske_RO_ferredoxin"/>
    <property type="match status" value="1"/>
</dbReference>
<dbReference type="SUPFAM" id="SSF50022">
    <property type="entry name" value="ISP domain"/>
    <property type="match status" value="1"/>
</dbReference>
<organism evidence="6 7">
    <name type="scientific">Ornithinimicrobium avium</name>
    <dbReference type="NCBI Taxonomy" id="2283195"/>
    <lineage>
        <taxon>Bacteria</taxon>
        <taxon>Bacillati</taxon>
        <taxon>Actinomycetota</taxon>
        <taxon>Actinomycetes</taxon>
        <taxon>Micrococcales</taxon>
        <taxon>Ornithinimicrobiaceae</taxon>
        <taxon>Ornithinimicrobium</taxon>
    </lineage>
</organism>
<feature type="domain" description="Rieske" evidence="5">
    <location>
        <begin position="11"/>
        <end position="108"/>
    </location>
</feature>
<dbReference type="GO" id="GO:0016705">
    <property type="term" value="F:oxidoreductase activity, acting on paired donors, with incorporation or reduction of molecular oxygen"/>
    <property type="evidence" value="ECO:0007669"/>
    <property type="project" value="UniProtKB-ARBA"/>
</dbReference>
<evidence type="ECO:0000256" key="2">
    <source>
        <dbReference type="ARBA" id="ARBA00022723"/>
    </source>
</evidence>
<dbReference type="GO" id="GO:0004497">
    <property type="term" value="F:monooxygenase activity"/>
    <property type="evidence" value="ECO:0007669"/>
    <property type="project" value="UniProtKB-ARBA"/>
</dbReference>
<keyword evidence="2" id="KW-0479">Metal-binding</keyword>
<evidence type="ECO:0000256" key="4">
    <source>
        <dbReference type="ARBA" id="ARBA00023014"/>
    </source>
</evidence>
<dbReference type="Pfam" id="PF00355">
    <property type="entry name" value="Rieske"/>
    <property type="match status" value="1"/>
</dbReference>
<dbReference type="Proteomes" id="UP000253790">
    <property type="component" value="Chromosome"/>
</dbReference>
<accession>A0A345NJE3</accession>
<dbReference type="GO" id="GO:0046872">
    <property type="term" value="F:metal ion binding"/>
    <property type="evidence" value="ECO:0007669"/>
    <property type="project" value="UniProtKB-KW"/>
</dbReference>
<dbReference type="OrthoDB" id="147178at2"/>
<dbReference type="EMBL" id="CP031229">
    <property type="protein sequence ID" value="AXH95151.1"/>
    <property type="molecule type" value="Genomic_DNA"/>
</dbReference>
<dbReference type="KEGG" id="orn:DV701_02395"/>
<dbReference type="AlphaFoldDB" id="A0A345NJE3"/>
<dbReference type="Gene3D" id="2.102.10.10">
    <property type="entry name" value="Rieske [2Fe-2S] iron-sulphur domain"/>
    <property type="match status" value="1"/>
</dbReference>
<sequence>MSEPVRTREPVLVCQVGDLPTGAGAVVADVDGRRVTIARDSAGDLHAFDDTCTHQNVSLAEGEIEGDRIECWLHGSQFDMRTGEPKQLPATRPVAVHTVIVERGDVFVALSD</sequence>
<dbReference type="RefSeq" id="WP_114926916.1">
    <property type="nucleotide sequence ID" value="NZ_CP031229.1"/>
</dbReference>
<name>A0A345NJE3_9MICO</name>
<evidence type="ECO:0000256" key="1">
    <source>
        <dbReference type="ARBA" id="ARBA00022714"/>
    </source>
</evidence>
<dbReference type="InterPro" id="IPR036922">
    <property type="entry name" value="Rieske_2Fe-2S_sf"/>
</dbReference>
<keyword evidence="7" id="KW-1185">Reference proteome</keyword>
<evidence type="ECO:0000313" key="7">
    <source>
        <dbReference type="Proteomes" id="UP000253790"/>
    </source>
</evidence>
<keyword evidence="1" id="KW-0001">2Fe-2S</keyword>
<evidence type="ECO:0000259" key="5">
    <source>
        <dbReference type="PROSITE" id="PS51296"/>
    </source>
</evidence>
<proteinExistence type="predicted"/>
<gene>
    <name evidence="6" type="ORF">DV701_02395</name>
</gene>
<dbReference type="InterPro" id="IPR017941">
    <property type="entry name" value="Rieske_2Fe-2S"/>
</dbReference>
<dbReference type="GO" id="GO:0051537">
    <property type="term" value="F:2 iron, 2 sulfur cluster binding"/>
    <property type="evidence" value="ECO:0007669"/>
    <property type="project" value="UniProtKB-KW"/>
</dbReference>
<reference evidence="6 7" key="1">
    <citation type="submission" date="2018-07" db="EMBL/GenBank/DDBJ databases">
        <title>Complete genome sequencing of Ornithinimicrobium sp. AMA3305.</title>
        <authorList>
            <person name="Bae J.-W."/>
        </authorList>
    </citation>
    <scope>NUCLEOTIDE SEQUENCE [LARGE SCALE GENOMIC DNA]</scope>
    <source>
        <strain evidence="6 7">AMA3305</strain>
    </source>
</reference>
<keyword evidence="3" id="KW-0408">Iron</keyword>
<keyword evidence="4" id="KW-0411">Iron-sulfur</keyword>
<dbReference type="PANTHER" id="PTHR21496">
    <property type="entry name" value="FERREDOXIN-RELATED"/>
    <property type="match status" value="1"/>
</dbReference>
<protein>
    <submittedName>
        <fullName evidence="6">Non-heme iron oxygenase ferredoxin subunit</fullName>
    </submittedName>
</protein>